<dbReference type="InterPro" id="IPR043502">
    <property type="entry name" value="DNA/RNA_pol_sf"/>
</dbReference>
<proteinExistence type="predicted"/>
<evidence type="ECO:0000313" key="2">
    <source>
        <dbReference type="EMBL" id="PRQ44942.1"/>
    </source>
</evidence>
<dbReference type="Pfam" id="PF00078">
    <property type="entry name" value="RVT_1"/>
    <property type="match status" value="1"/>
</dbReference>
<dbReference type="PANTHER" id="PTHR46890:SF48">
    <property type="entry name" value="RNA-DIRECTED DNA POLYMERASE"/>
    <property type="match status" value="1"/>
</dbReference>
<dbReference type="InterPro" id="IPR052343">
    <property type="entry name" value="Retrotransposon-Effector_Assoc"/>
</dbReference>
<dbReference type="InterPro" id="IPR000477">
    <property type="entry name" value="RT_dom"/>
</dbReference>
<dbReference type="Gramene" id="PRQ44942">
    <property type="protein sequence ID" value="PRQ44942"/>
    <property type="gene ID" value="RchiOBHm_Chr3g0484711"/>
</dbReference>
<dbReference type="CDD" id="cd01650">
    <property type="entry name" value="RT_nLTR_like"/>
    <property type="match status" value="1"/>
</dbReference>
<sequence length="279" mass="31486">MAEFHTDGVVNKVTNETYICLIPKKANSLKVGDYRPISLITSLYKIIAKLLAWRLREVLSDTISGVQGAFIRGRQILDAVLVANEVVDETRKKKKEGLVFKIDFEKAKGFGDRWRKWIGGCLRSANFSILINGRPRGKFDASRGLRQGDPLSPFLFTLVVYVLDRLMERARDCRLIEGLVVGREEVEITHLQFADDTIFFLKDDDQNWNNLNMVLESFCLFSGLKINKSKCSVVGINTEAGRLERMADEQGCEIGVWPMKYLGLPLGGNPSKPHFGTQL</sequence>
<comment type="caution">
    <text evidence="2">The sequence shown here is derived from an EMBL/GenBank/DDBJ whole genome shotgun (WGS) entry which is preliminary data.</text>
</comment>
<dbReference type="EMBL" id="PDCK01000041">
    <property type="protein sequence ID" value="PRQ44942.1"/>
    <property type="molecule type" value="Genomic_DNA"/>
</dbReference>
<dbReference type="SUPFAM" id="SSF56672">
    <property type="entry name" value="DNA/RNA polymerases"/>
    <property type="match status" value="1"/>
</dbReference>
<reference evidence="2 3" key="1">
    <citation type="journal article" date="2018" name="Nat. Genet.">
        <title>The Rosa genome provides new insights in the design of modern roses.</title>
        <authorList>
            <person name="Bendahmane M."/>
        </authorList>
    </citation>
    <scope>NUCLEOTIDE SEQUENCE [LARGE SCALE GENOMIC DNA]</scope>
    <source>
        <strain evidence="3">cv. Old Blush</strain>
    </source>
</reference>
<keyword evidence="2" id="KW-0695">RNA-directed DNA polymerase</keyword>
<keyword evidence="2" id="KW-0548">Nucleotidyltransferase</keyword>
<evidence type="ECO:0000259" key="1">
    <source>
        <dbReference type="PROSITE" id="PS50878"/>
    </source>
</evidence>
<dbReference type="GO" id="GO:0003964">
    <property type="term" value="F:RNA-directed DNA polymerase activity"/>
    <property type="evidence" value="ECO:0007669"/>
    <property type="project" value="UniProtKB-KW"/>
</dbReference>
<keyword evidence="3" id="KW-1185">Reference proteome</keyword>
<evidence type="ECO:0000313" key="3">
    <source>
        <dbReference type="Proteomes" id="UP000238479"/>
    </source>
</evidence>
<name>A0A2P6REU1_ROSCH</name>
<organism evidence="2 3">
    <name type="scientific">Rosa chinensis</name>
    <name type="common">China rose</name>
    <dbReference type="NCBI Taxonomy" id="74649"/>
    <lineage>
        <taxon>Eukaryota</taxon>
        <taxon>Viridiplantae</taxon>
        <taxon>Streptophyta</taxon>
        <taxon>Embryophyta</taxon>
        <taxon>Tracheophyta</taxon>
        <taxon>Spermatophyta</taxon>
        <taxon>Magnoliopsida</taxon>
        <taxon>eudicotyledons</taxon>
        <taxon>Gunneridae</taxon>
        <taxon>Pentapetalae</taxon>
        <taxon>rosids</taxon>
        <taxon>fabids</taxon>
        <taxon>Rosales</taxon>
        <taxon>Rosaceae</taxon>
        <taxon>Rosoideae</taxon>
        <taxon>Rosoideae incertae sedis</taxon>
        <taxon>Rosa</taxon>
    </lineage>
</organism>
<dbReference type="PROSITE" id="PS50878">
    <property type="entry name" value="RT_POL"/>
    <property type="match status" value="1"/>
</dbReference>
<dbReference type="AlphaFoldDB" id="A0A2P6REU1"/>
<dbReference type="STRING" id="74649.A0A2P6REU1"/>
<protein>
    <submittedName>
        <fullName evidence="2">Putative RNA-directed DNA polymerase</fullName>
        <ecNumber evidence="2">2.7.7.49</ecNumber>
    </submittedName>
</protein>
<accession>A0A2P6REU1</accession>
<gene>
    <name evidence="2" type="ORF">RchiOBHm_Chr3g0484711</name>
</gene>
<dbReference type="EC" id="2.7.7.49" evidence="2"/>
<dbReference type="PANTHER" id="PTHR46890">
    <property type="entry name" value="NON-LTR RETROLELEMENT REVERSE TRANSCRIPTASE-LIKE PROTEIN-RELATED"/>
    <property type="match status" value="1"/>
</dbReference>
<dbReference type="OMA" id="FERVEWE"/>
<dbReference type="Proteomes" id="UP000238479">
    <property type="component" value="Chromosome 3"/>
</dbReference>
<keyword evidence="2" id="KW-0808">Transferase</keyword>
<feature type="domain" description="Reverse transcriptase" evidence="1">
    <location>
        <begin position="3"/>
        <end position="266"/>
    </location>
</feature>